<comment type="caution">
    <text evidence="1">The sequence shown here is derived from an EMBL/GenBank/DDBJ whole genome shotgun (WGS) entry which is preliminary data.</text>
</comment>
<name>A0ABU2DNT5_9MICC</name>
<dbReference type="EMBL" id="JAVKGR010000001">
    <property type="protein sequence ID" value="MDR8018030.1"/>
    <property type="molecule type" value="Genomic_DNA"/>
</dbReference>
<dbReference type="Proteomes" id="UP001251870">
    <property type="component" value="Unassembled WGS sequence"/>
</dbReference>
<gene>
    <name evidence="1" type="ORF">RIL96_00415</name>
</gene>
<organism evidence="1 2">
    <name type="scientific">Nesterenkonia aerolata</name>
    <dbReference type="NCBI Taxonomy" id="3074079"/>
    <lineage>
        <taxon>Bacteria</taxon>
        <taxon>Bacillati</taxon>
        <taxon>Actinomycetota</taxon>
        <taxon>Actinomycetes</taxon>
        <taxon>Micrococcales</taxon>
        <taxon>Micrococcaceae</taxon>
        <taxon>Nesterenkonia</taxon>
    </lineage>
</organism>
<proteinExistence type="predicted"/>
<dbReference type="NCBIfam" id="TIGR03544">
    <property type="entry name" value="DivI1A_domain"/>
    <property type="match status" value="3"/>
</dbReference>
<dbReference type="Gene3D" id="6.10.250.660">
    <property type="match status" value="1"/>
</dbReference>
<evidence type="ECO:0000313" key="1">
    <source>
        <dbReference type="EMBL" id="MDR8018030.1"/>
    </source>
</evidence>
<accession>A0ABU2DNT5</accession>
<keyword evidence="2" id="KW-1185">Reference proteome</keyword>
<evidence type="ECO:0000313" key="2">
    <source>
        <dbReference type="Proteomes" id="UP001251870"/>
    </source>
</evidence>
<dbReference type="NCBIfam" id="TIGR03543">
    <property type="entry name" value="divI1A_rptt_fam"/>
    <property type="match status" value="1"/>
</dbReference>
<dbReference type="InterPro" id="IPR019932">
    <property type="entry name" value="CHP03543"/>
</dbReference>
<dbReference type="RefSeq" id="WP_310547022.1">
    <property type="nucleotide sequence ID" value="NZ_JAVKGR010000001.1"/>
</dbReference>
<reference evidence="1 2" key="1">
    <citation type="submission" date="2023-09" db="EMBL/GenBank/DDBJ databases">
        <title>Description of three actinobacteria isolated from air of manufacturing shop in a pharmaceutical factory.</title>
        <authorList>
            <person name="Zhang D.-F."/>
        </authorList>
    </citation>
    <scope>NUCLEOTIDE SEQUENCE [LARGE SCALE GENOMIC DNA]</scope>
    <source>
        <strain evidence="1 2">LY-0111</strain>
    </source>
</reference>
<sequence>MAETNAGLFSRVAEDRRGYDPEEVDRFMDRARGIYDDGGLLPLAEIRGLRFATAPGGYSRREVDTAMERLIDAFALAERDQFIDAHGEDAWYAELAARAEPLRRRLERAENHRFREPTNSAALGYRKSVVDELCHELEAYLDGANPMSVDEVRRIRFSGAHGSDGYDEAQVDAFLARMTEIMAAVG</sequence>
<protein>
    <submittedName>
        <fullName evidence="1">DivIVA domain-containing protein</fullName>
    </submittedName>
</protein>
<dbReference type="InterPro" id="IPR019933">
    <property type="entry name" value="DivIVA_domain"/>
</dbReference>